<dbReference type="KEGG" id="dci:103517030"/>
<reference evidence="8 9" key="1">
    <citation type="submission" date="2025-04" db="UniProtKB">
        <authorList>
            <consortium name="RefSeq"/>
        </authorList>
    </citation>
    <scope>IDENTIFICATION</scope>
</reference>
<evidence type="ECO:0000313" key="9">
    <source>
        <dbReference type="RefSeq" id="XP_026685075.1"/>
    </source>
</evidence>
<dbReference type="RefSeq" id="XP_026685074.1">
    <property type="nucleotide sequence ID" value="XM_026829273.1"/>
</dbReference>
<evidence type="ECO:0000313" key="12">
    <source>
        <dbReference type="RefSeq" id="XP_026685079.1"/>
    </source>
</evidence>
<keyword evidence="5" id="KW-0732">Signal</keyword>
<dbReference type="STRING" id="121845.A0A3Q0J9A7"/>
<dbReference type="Pfam" id="PF00135">
    <property type="entry name" value="COesterase"/>
    <property type="match status" value="1"/>
</dbReference>
<accession>A0A3Q0J9A7</accession>
<dbReference type="PROSITE" id="PS00941">
    <property type="entry name" value="CARBOXYLESTERASE_B_2"/>
    <property type="match status" value="1"/>
</dbReference>
<comment type="similarity">
    <text evidence="1 5">Belongs to the type-B carboxylesterase/lipase family.</text>
</comment>
<evidence type="ECO:0000256" key="1">
    <source>
        <dbReference type="ARBA" id="ARBA00005964"/>
    </source>
</evidence>
<dbReference type="RefSeq" id="XP_026685075.1">
    <property type="nucleotide sequence ID" value="XM_026829274.1"/>
</dbReference>
<feature type="signal peptide" evidence="5">
    <location>
        <begin position="1"/>
        <end position="17"/>
    </location>
</feature>
<dbReference type="InterPro" id="IPR029058">
    <property type="entry name" value="AB_hydrolase_fold"/>
</dbReference>
<evidence type="ECO:0000313" key="10">
    <source>
        <dbReference type="RefSeq" id="XP_026685076.1"/>
    </source>
</evidence>
<feature type="domain" description="Carboxylesterase type B" evidence="6">
    <location>
        <begin position="18"/>
        <end position="533"/>
    </location>
</feature>
<dbReference type="RefSeq" id="XP_026685077.1">
    <property type="nucleotide sequence ID" value="XM_026829276.1"/>
</dbReference>
<dbReference type="Proteomes" id="UP000079169">
    <property type="component" value="Unplaced"/>
</dbReference>
<evidence type="ECO:0000259" key="6">
    <source>
        <dbReference type="Pfam" id="PF00135"/>
    </source>
</evidence>
<dbReference type="InterPro" id="IPR002018">
    <property type="entry name" value="CarbesteraseB"/>
</dbReference>
<dbReference type="GeneID" id="103517030"/>
<evidence type="ECO:0000313" key="8">
    <source>
        <dbReference type="RefSeq" id="XP_026685074.1"/>
    </source>
</evidence>
<evidence type="ECO:0000256" key="2">
    <source>
        <dbReference type="ARBA" id="ARBA00022487"/>
    </source>
</evidence>
<evidence type="ECO:0000256" key="4">
    <source>
        <dbReference type="ARBA" id="ARBA00023180"/>
    </source>
</evidence>
<proteinExistence type="inferred from homology"/>
<evidence type="ECO:0000313" key="11">
    <source>
        <dbReference type="RefSeq" id="XP_026685077.1"/>
    </source>
</evidence>
<dbReference type="RefSeq" id="XP_026685079.1">
    <property type="nucleotide sequence ID" value="XM_026829278.1"/>
</dbReference>
<name>A0A3Q0J9A7_DIACI</name>
<dbReference type="PROSITE" id="PS00122">
    <property type="entry name" value="CARBOXYLESTERASE_B_1"/>
    <property type="match status" value="1"/>
</dbReference>
<dbReference type="RefSeq" id="XP_026685076.1">
    <property type="nucleotide sequence ID" value="XM_026829275.1"/>
</dbReference>
<dbReference type="AlphaFoldDB" id="A0A3Q0J9A7"/>
<dbReference type="SUPFAM" id="SSF53474">
    <property type="entry name" value="alpha/beta-Hydrolases"/>
    <property type="match status" value="1"/>
</dbReference>
<keyword evidence="3 5" id="KW-0378">Hydrolase</keyword>
<feature type="chain" id="PRO_5044515999" description="Carboxylic ester hydrolase" evidence="5">
    <location>
        <begin position="18"/>
        <end position="553"/>
    </location>
</feature>
<dbReference type="PaxDb" id="121845-A0A3Q0J9A7"/>
<dbReference type="EC" id="3.1.1.-" evidence="5"/>
<keyword evidence="2" id="KW-0719">Serine esterase</keyword>
<evidence type="ECO:0000313" key="7">
    <source>
        <dbReference type="Proteomes" id="UP000079169"/>
    </source>
</evidence>
<dbReference type="PANTHER" id="PTHR43142">
    <property type="entry name" value="CARBOXYLIC ESTER HYDROLASE"/>
    <property type="match status" value="1"/>
</dbReference>
<gene>
    <name evidence="8 9 10 11 12" type="primary">LOC103517030</name>
</gene>
<sequence>MLFLILVILFNLYFASGQVVHIKQGTLVGFRNVSRQGKEYVGFLGIPYAKPPVNELRFQDPQPHPGWSGERDATKMNNVCPQVTMLMPNATFGHEDCLYLNVYTPEADVGAKLPVMFLIHGGGFRMGAANFYNEKFFMDQNVVLVSINYRLGVLGFLSFADEVIPGNFGMKDQVFALQWVRENIAQFGGDPNSVTIFGCSAGGASVDYHIISPLSKGLFQNAIVQSGTASCPWAMTPSTIARQRAEAVATLVNCPAEPTSEALACMRDKTAEAITLTDAKFQEWVSSPLVNFPPVVDSYLGQDAFLPDHPLKLSPNNVNAIIGLTMREGNLVAIPMCKNEFQLAKELEADLANRLPILMCIQDHVDYKDRKKISEDLMNFYLKGEKIDEHTVGENFQELGTDLLFTHGSYKSALHYYKRIPVYFYLFDIAIPEPNAFTHYLGNCSSAKGPGHGEENYFMFNDLFSAFLGPTPPLTKEDDGLSKEILQLWTTFAAKGVPDEIWTPVVSDKIEYLYMTREGFSMRSGLFESRLKFVNSLPLDVNKYKLDRERNEL</sequence>
<protein>
    <recommendedName>
        <fullName evidence="5">Carboxylic ester hydrolase</fullName>
        <ecNumber evidence="5">3.1.1.-</ecNumber>
    </recommendedName>
</protein>
<organism evidence="7 11">
    <name type="scientific">Diaphorina citri</name>
    <name type="common">Asian citrus psyllid</name>
    <dbReference type="NCBI Taxonomy" id="121845"/>
    <lineage>
        <taxon>Eukaryota</taxon>
        <taxon>Metazoa</taxon>
        <taxon>Ecdysozoa</taxon>
        <taxon>Arthropoda</taxon>
        <taxon>Hexapoda</taxon>
        <taxon>Insecta</taxon>
        <taxon>Pterygota</taxon>
        <taxon>Neoptera</taxon>
        <taxon>Paraneoptera</taxon>
        <taxon>Hemiptera</taxon>
        <taxon>Sternorrhyncha</taxon>
        <taxon>Psylloidea</taxon>
        <taxon>Psyllidae</taxon>
        <taxon>Diaphorininae</taxon>
        <taxon>Diaphorina</taxon>
    </lineage>
</organism>
<dbReference type="InterPro" id="IPR019826">
    <property type="entry name" value="Carboxylesterase_B_AS"/>
</dbReference>
<dbReference type="GO" id="GO:0052689">
    <property type="term" value="F:carboxylic ester hydrolase activity"/>
    <property type="evidence" value="ECO:0007669"/>
    <property type="project" value="UniProtKB-KW"/>
</dbReference>
<dbReference type="InterPro" id="IPR019819">
    <property type="entry name" value="Carboxylesterase_B_CS"/>
</dbReference>
<keyword evidence="7" id="KW-1185">Reference proteome</keyword>
<dbReference type="Gene3D" id="3.40.50.1820">
    <property type="entry name" value="alpha/beta hydrolase"/>
    <property type="match status" value="1"/>
</dbReference>
<keyword evidence="4" id="KW-0325">Glycoprotein</keyword>
<dbReference type="PANTHER" id="PTHR43142:SF1">
    <property type="entry name" value="CARBOXYLIC ESTER HYDROLASE"/>
    <property type="match status" value="1"/>
</dbReference>
<evidence type="ECO:0000256" key="5">
    <source>
        <dbReference type="RuleBase" id="RU361235"/>
    </source>
</evidence>
<evidence type="ECO:0000256" key="3">
    <source>
        <dbReference type="ARBA" id="ARBA00022801"/>
    </source>
</evidence>